<sequence>MYELFYRWTLSVIENFSGNTVHFFGKIPFWFLGDPYFGFVFCSIPSAISLCYLLLKDKYENAFRWTLVFYLPILIVCFLLNCYTESIALVASNDFYQTGQTLSYNLRQININNLLFESIILTTIIMTIVNAFKRRGMTKKAPACNAHLQ</sequence>
<keyword evidence="1" id="KW-1133">Transmembrane helix</keyword>
<accession>A0A2W2B9J8</accession>
<feature type="transmembrane region" description="Helical" evidence="1">
    <location>
        <begin position="111"/>
        <end position="132"/>
    </location>
</feature>
<dbReference type="AlphaFoldDB" id="A0A2W2B9J8"/>
<keyword evidence="1" id="KW-0812">Transmembrane</keyword>
<organism evidence="2 3">
    <name type="scientific">Taibaiella soli</name>
    <dbReference type="NCBI Taxonomy" id="1649169"/>
    <lineage>
        <taxon>Bacteria</taxon>
        <taxon>Pseudomonadati</taxon>
        <taxon>Bacteroidota</taxon>
        <taxon>Chitinophagia</taxon>
        <taxon>Chitinophagales</taxon>
        <taxon>Chitinophagaceae</taxon>
        <taxon>Taibaiella</taxon>
    </lineage>
</organism>
<proteinExistence type="predicted"/>
<reference evidence="2 3" key="1">
    <citation type="submission" date="2018-06" db="EMBL/GenBank/DDBJ databases">
        <title>Mucibacter soli gen. nov., sp. nov., a new member of the family Chitinophagaceae producing mucin.</title>
        <authorList>
            <person name="Kim M.-K."/>
            <person name="Park S."/>
            <person name="Kim T.-S."/>
            <person name="Joung Y."/>
            <person name="Han J.-H."/>
            <person name="Kim S.B."/>
        </authorList>
    </citation>
    <scope>NUCLEOTIDE SEQUENCE [LARGE SCALE GENOMIC DNA]</scope>
    <source>
        <strain evidence="2 3">R1-15</strain>
    </source>
</reference>
<comment type="caution">
    <text evidence="2">The sequence shown here is derived from an EMBL/GenBank/DDBJ whole genome shotgun (WGS) entry which is preliminary data.</text>
</comment>
<keyword evidence="3" id="KW-1185">Reference proteome</keyword>
<gene>
    <name evidence="2" type="ORF">DN068_12030</name>
</gene>
<dbReference type="EMBL" id="QKTW01000017">
    <property type="protein sequence ID" value="PZF72587.1"/>
    <property type="molecule type" value="Genomic_DNA"/>
</dbReference>
<evidence type="ECO:0000313" key="3">
    <source>
        <dbReference type="Proteomes" id="UP000248745"/>
    </source>
</evidence>
<protein>
    <submittedName>
        <fullName evidence="2">Uncharacterized protein</fullName>
    </submittedName>
</protein>
<dbReference type="Proteomes" id="UP000248745">
    <property type="component" value="Unassembled WGS sequence"/>
</dbReference>
<name>A0A2W2B9J8_9BACT</name>
<evidence type="ECO:0000256" key="1">
    <source>
        <dbReference type="SAM" id="Phobius"/>
    </source>
</evidence>
<feature type="transmembrane region" description="Helical" evidence="1">
    <location>
        <begin position="67"/>
        <end position="91"/>
    </location>
</feature>
<keyword evidence="1" id="KW-0472">Membrane</keyword>
<feature type="transmembrane region" description="Helical" evidence="1">
    <location>
        <begin position="36"/>
        <end position="55"/>
    </location>
</feature>
<evidence type="ECO:0000313" key="2">
    <source>
        <dbReference type="EMBL" id="PZF72587.1"/>
    </source>
</evidence>